<feature type="transmembrane region" description="Helical" evidence="6">
    <location>
        <begin position="156"/>
        <end position="175"/>
    </location>
</feature>
<dbReference type="EMBL" id="MGAI01000022">
    <property type="protein sequence ID" value="OGK44737.1"/>
    <property type="molecule type" value="Genomic_DNA"/>
</dbReference>
<evidence type="ECO:0000313" key="7">
    <source>
        <dbReference type="EMBL" id="OGK44737.1"/>
    </source>
</evidence>
<feature type="transmembrane region" description="Helical" evidence="6">
    <location>
        <begin position="50"/>
        <end position="68"/>
    </location>
</feature>
<keyword evidence="3 6" id="KW-0812">Transmembrane</keyword>
<dbReference type="PANTHER" id="PTHR39087">
    <property type="entry name" value="UPF0104 MEMBRANE PROTEIN MJ1595"/>
    <property type="match status" value="1"/>
</dbReference>
<dbReference type="Proteomes" id="UP000178040">
    <property type="component" value="Unassembled WGS sequence"/>
</dbReference>
<proteinExistence type="predicted"/>
<keyword evidence="5 6" id="KW-0472">Membrane</keyword>
<dbReference type="InterPro" id="IPR022791">
    <property type="entry name" value="L-PG_synthase/AglD"/>
</dbReference>
<evidence type="ECO:0000313" key="8">
    <source>
        <dbReference type="Proteomes" id="UP000178040"/>
    </source>
</evidence>
<evidence type="ECO:0008006" key="9">
    <source>
        <dbReference type="Google" id="ProtNLM"/>
    </source>
</evidence>
<reference evidence="7 8" key="1">
    <citation type="journal article" date="2016" name="Nat. Commun.">
        <title>Thousands of microbial genomes shed light on interconnected biogeochemical processes in an aquifer system.</title>
        <authorList>
            <person name="Anantharaman K."/>
            <person name="Brown C.T."/>
            <person name="Hug L.A."/>
            <person name="Sharon I."/>
            <person name="Castelle C.J."/>
            <person name="Probst A.J."/>
            <person name="Thomas B.C."/>
            <person name="Singh A."/>
            <person name="Wilkins M.J."/>
            <person name="Karaoz U."/>
            <person name="Brodie E.L."/>
            <person name="Williams K.H."/>
            <person name="Hubbard S.S."/>
            <person name="Banfield J.F."/>
        </authorList>
    </citation>
    <scope>NUCLEOTIDE SEQUENCE [LARGE SCALE GENOMIC DNA]</scope>
</reference>
<evidence type="ECO:0000256" key="3">
    <source>
        <dbReference type="ARBA" id="ARBA00022692"/>
    </source>
</evidence>
<evidence type="ECO:0000256" key="1">
    <source>
        <dbReference type="ARBA" id="ARBA00004651"/>
    </source>
</evidence>
<accession>A0A1F7IMX9</accession>
<keyword evidence="4 6" id="KW-1133">Transmembrane helix</keyword>
<dbReference type="PANTHER" id="PTHR39087:SF2">
    <property type="entry name" value="UPF0104 MEMBRANE PROTEIN MJ1595"/>
    <property type="match status" value="1"/>
</dbReference>
<name>A0A1F7IMX9_9BACT</name>
<dbReference type="GO" id="GO:0005886">
    <property type="term" value="C:plasma membrane"/>
    <property type="evidence" value="ECO:0007669"/>
    <property type="project" value="UniProtKB-SubCell"/>
</dbReference>
<evidence type="ECO:0000256" key="6">
    <source>
        <dbReference type="SAM" id="Phobius"/>
    </source>
</evidence>
<evidence type="ECO:0000256" key="2">
    <source>
        <dbReference type="ARBA" id="ARBA00022475"/>
    </source>
</evidence>
<feature type="transmembrane region" description="Helical" evidence="6">
    <location>
        <begin position="249"/>
        <end position="274"/>
    </location>
</feature>
<comment type="caution">
    <text evidence="7">The sequence shown here is derived from an EMBL/GenBank/DDBJ whole genome shotgun (WGS) entry which is preliminary data.</text>
</comment>
<evidence type="ECO:0000256" key="5">
    <source>
        <dbReference type="ARBA" id="ARBA00023136"/>
    </source>
</evidence>
<protein>
    <recommendedName>
        <fullName evidence="9">TIGR00374 family protein</fullName>
    </recommendedName>
</protein>
<dbReference type="AlphaFoldDB" id="A0A1F7IMX9"/>
<keyword evidence="2" id="KW-1003">Cell membrane</keyword>
<feature type="transmembrane region" description="Helical" evidence="6">
    <location>
        <begin position="126"/>
        <end position="150"/>
    </location>
</feature>
<sequence length="326" mass="37947">MLHKFKKNFDFDLKKQEKKILLIFILGLLFYALLVLFGDLKKIINISYSFNWTVVIVLLLFSFLNYLIRFFRWQYFLRQIAIKIPFSTSFRIFLAGLSMTVTPGKMGEVVKAYLVKKETGNKFAQMVPLLIIERMTDGVGMMILALGGIYLFRQSVIFFLFSFLIVVLFFLFVYYKKYTLRIIKKLEGRFGHLKPLDFFITFFEHSHKLLKFRQLTTGILLSILAWSFEGISLFLLINNFGSFWQWKSLFYALFIFSFSSIAGFLVLIPGGIGVAEGSITSLLTLFFPIEIPQAIFITLVFRIVTLWFGVLLGLVNLFFSFSKLKL</sequence>
<dbReference type="NCBIfam" id="TIGR00374">
    <property type="entry name" value="flippase-like domain"/>
    <property type="match status" value="1"/>
</dbReference>
<dbReference type="Pfam" id="PF03706">
    <property type="entry name" value="LPG_synthase_TM"/>
    <property type="match status" value="1"/>
</dbReference>
<organism evidence="7 8">
    <name type="scientific">Candidatus Roizmanbacteria bacterium RIFCSPLOWO2_01_FULL_37_16</name>
    <dbReference type="NCBI Taxonomy" id="1802058"/>
    <lineage>
        <taxon>Bacteria</taxon>
        <taxon>Candidatus Roizmaniibacteriota</taxon>
    </lineage>
</organism>
<feature type="transmembrane region" description="Helical" evidence="6">
    <location>
        <begin position="20"/>
        <end position="38"/>
    </location>
</feature>
<evidence type="ECO:0000256" key="4">
    <source>
        <dbReference type="ARBA" id="ARBA00022989"/>
    </source>
</evidence>
<comment type="subcellular location">
    <subcellularLocation>
        <location evidence="1">Cell membrane</location>
        <topology evidence="1">Multi-pass membrane protein</topology>
    </subcellularLocation>
</comment>
<feature type="transmembrane region" description="Helical" evidence="6">
    <location>
        <begin position="295"/>
        <end position="319"/>
    </location>
</feature>
<feature type="transmembrane region" description="Helical" evidence="6">
    <location>
        <begin position="215"/>
        <end position="237"/>
    </location>
</feature>
<gene>
    <name evidence="7" type="ORF">A3B40_05120</name>
</gene>